<dbReference type="PROSITE" id="PS52004">
    <property type="entry name" value="KS3_2"/>
    <property type="match status" value="1"/>
</dbReference>
<evidence type="ECO:0000259" key="4">
    <source>
        <dbReference type="PROSITE" id="PS50075"/>
    </source>
</evidence>
<dbReference type="PROSITE" id="PS50075">
    <property type="entry name" value="CARRIER"/>
    <property type="match status" value="1"/>
</dbReference>
<dbReference type="InterPro" id="IPR020806">
    <property type="entry name" value="PKS_PP-bd"/>
</dbReference>
<dbReference type="Pfam" id="PF22621">
    <property type="entry name" value="CurL-like_PKS_C"/>
    <property type="match status" value="1"/>
</dbReference>
<keyword evidence="7" id="KW-1185">Reference proteome</keyword>
<dbReference type="CDD" id="cd00833">
    <property type="entry name" value="PKS"/>
    <property type="match status" value="1"/>
</dbReference>
<feature type="domain" description="Ketosynthase family 3 (KS3)" evidence="5">
    <location>
        <begin position="20"/>
        <end position="447"/>
    </location>
</feature>
<dbReference type="Gene3D" id="3.40.50.720">
    <property type="entry name" value="NAD(P)-binding Rossmann-like Domain"/>
    <property type="match status" value="1"/>
</dbReference>
<name>A0ABX7NBE1_9BACT</name>
<dbReference type="SMART" id="SM00823">
    <property type="entry name" value="PKS_PP"/>
    <property type="match status" value="1"/>
</dbReference>
<dbReference type="InterPro" id="IPR050091">
    <property type="entry name" value="PKS_NRPS_Biosynth_Enz"/>
</dbReference>
<dbReference type="Gene3D" id="3.40.50.1820">
    <property type="entry name" value="alpha/beta hydrolase"/>
    <property type="match status" value="1"/>
</dbReference>
<keyword evidence="1" id="KW-0596">Phosphopantetheine</keyword>
<dbReference type="SMART" id="SM00825">
    <property type="entry name" value="PKS_KS"/>
    <property type="match status" value="1"/>
</dbReference>
<dbReference type="InterPro" id="IPR016039">
    <property type="entry name" value="Thiolase-like"/>
</dbReference>
<accession>A0ABX7NBE1</accession>
<dbReference type="Pfam" id="PF00550">
    <property type="entry name" value="PP-binding"/>
    <property type="match status" value="1"/>
</dbReference>
<dbReference type="PROSITE" id="PS00606">
    <property type="entry name" value="KS3_1"/>
    <property type="match status" value="1"/>
</dbReference>
<evidence type="ECO:0000313" key="7">
    <source>
        <dbReference type="Proteomes" id="UP000663090"/>
    </source>
</evidence>
<dbReference type="SMART" id="SM00822">
    <property type="entry name" value="PKS_KR"/>
    <property type="match status" value="1"/>
</dbReference>
<dbReference type="InterPro" id="IPR018201">
    <property type="entry name" value="Ketoacyl_synth_AS"/>
</dbReference>
<gene>
    <name evidence="6" type="ORF">JY572_08650</name>
</gene>
<dbReference type="SUPFAM" id="SSF47336">
    <property type="entry name" value="ACP-like"/>
    <property type="match status" value="1"/>
</dbReference>
<dbReference type="SUPFAM" id="SSF51735">
    <property type="entry name" value="NAD(P)-binding Rossmann-fold domains"/>
    <property type="match status" value="2"/>
</dbReference>
<feature type="domain" description="Carrier" evidence="4">
    <location>
        <begin position="1359"/>
        <end position="1434"/>
    </location>
</feature>
<evidence type="ECO:0000259" key="5">
    <source>
        <dbReference type="PROSITE" id="PS52004"/>
    </source>
</evidence>
<dbReference type="Pfam" id="PF08659">
    <property type="entry name" value="KR"/>
    <property type="match status" value="1"/>
</dbReference>
<sequence length="1466" mass="157393">MSGISEKSMATDSSDTDTTGLEIAVIGMAGRFPGAKDLEAFWRNLKDGVESIQFLTDEDLEPSALDTAAIRSDPNYVKAAAILEDADLFDAGYFGVTPKEAEVMDPQQRVFLECAVEALEHAGYDAERFKGRIGVYAGARTDTYLFNLFSNPAAVGGLDPFEIGLGNDLAFLTTRVAHRLNLRGPAYSVHTACSTALVALHLAGQALLADECRMAVAGGVAINVPQKVGYLYQYGGIASPDGHCRAFDAKAAGTIFGSGIGLVVLKRLEDALEDGDTIHAVIKGSAINNDGAVKASFTAPSVQGQATVIKDALAAAEVSADSISYVETHGTGTALGDPIELRALTKAFGGKSLGRRTVPIGSVKTNVGHLDAAAGSASLLKAILAMKHQQLPPSLHFESPNPQIDFDSGPFFVNTTLQPWARGRAPRRAGVSSFGIGGTNAHVILEEAPAAQPAAAGRPWELMVLSARSHTALDTATARLAQHLESHPELSLADVAHTLQVGRKAHAHRRVVVARDTRDAVRVLRMAEPRRVLSGTHETSNRPVSFLFSDAGVATSLEPLYRAEPAFREEVDRCAELLQPRLGVDLRTVLYPEEGGRPARSGAVDAAARFVEPYALARLWMSWGISPETLLGEGLGAWVAACLAGVLPLDEALSLTVARGEGRTAMPNAASLKAPEVPVLLAATGALVTASEALRPETWRDAANPATRMDDALRELVKEPTRVVLAMCAPGTLVERARTHAGTTGTRALRTCVPATGDTQPSLATVLETLGQLWLDGVEVDWEAVNEGRERRRVPLPTYPFERQRYWVPPAARVEASQAQGQVPQGKLVDMADWFHTPAWQRTAPIALDRKALAERRCWVVFVDGLGVGEALCRRLEDSGQDVVRIRQGSAFMRDAARRYALDPRVRGDYATLWKDLADQELSPSVVVHLWSLGASGAGRTGPELFRDVQDLGYYSLLHLGQALATGDTSRPVRLEVVTDRLANVAGESTALPEKATLLGPCKVIPQEQEHVTTRCIDLMAPEPRSAGVEQVAERLLSELSQRSKDAVVAWRGNLRFAQALSPLRLEPSGDAPAPLREQGVYLITGGLGGVGLMLADHLARTFKARLALLGRTAMPAPSEWDGYLATHAKDDAMAQRILRVRELEQAGAQVMVVHADVANAEQLEAAVAQVEARFGALNGVLHCAGVTHGSSLYNPLTDIGRNESETQFGPKVYGTYALEKVLSRRAADFVLLFSSNAAVLGGLGYLTYASSNLFMDAFAQARAGHTGTRWVSASWDPWPEETKHTNVRTSMDQYAMTPREGAEAVQRLVTLGVDGHVVVATGDLAQRWRLWIQRDTSKPAQGTRAAGKPRRSKTPFVAPATDLEKQLASLWQEILGVDSVGLNDNFFDLGGHSLLATRVAGRLRTQFNFDIPLAKLFEAATVSALAKLVADHQASLEDAASQAALDELANLSDEEIEAELARRSR</sequence>
<evidence type="ECO:0000313" key="6">
    <source>
        <dbReference type="EMBL" id="QSQ16100.1"/>
    </source>
</evidence>
<dbReference type="InterPro" id="IPR014030">
    <property type="entry name" value="Ketoacyl_synth_N"/>
</dbReference>
<dbReference type="InterPro" id="IPR006162">
    <property type="entry name" value="Ppantetheine_attach_site"/>
</dbReference>
<dbReference type="InterPro" id="IPR014031">
    <property type="entry name" value="Ketoacyl_synth_C"/>
</dbReference>
<dbReference type="Pfam" id="PF02801">
    <property type="entry name" value="Ketoacyl-synt_C"/>
    <property type="match status" value="1"/>
</dbReference>
<evidence type="ECO:0000256" key="3">
    <source>
        <dbReference type="ARBA" id="ARBA00022679"/>
    </source>
</evidence>
<evidence type="ECO:0000256" key="1">
    <source>
        <dbReference type="ARBA" id="ARBA00022450"/>
    </source>
</evidence>
<dbReference type="InterPro" id="IPR020841">
    <property type="entry name" value="PKS_Beta-ketoAc_synthase_dom"/>
</dbReference>
<dbReference type="Pfam" id="PF21394">
    <property type="entry name" value="Beta-ketacyl_N"/>
    <property type="match status" value="1"/>
</dbReference>
<dbReference type="InterPro" id="IPR049490">
    <property type="entry name" value="C883_1060-like_KR_N"/>
</dbReference>
<protein>
    <submittedName>
        <fullName evidence="6">SDR family oxidoreductase</fullName>
    </submittedName>
</protein>
<organism evidence="6 7">
    <name type="scientific">Myxococcus landrumensis</name>
    <dbReference type="NCBI Taxonomy" id="2813577"/>
    <lineage>
        <taxon>Bacteria</taxon>
        <taxon>Pseudomonadati</taxon>
        <taxon>Myxococcota</taxon>
        <taxon>Myxococcia</taxon>
        <taxon>Myxococcales</taxon>
        <taxon>Cystobacterineae</taxon>
        <taxon>Myxococcaceae</taxon>
        <taxon>Myxococcus</taxon>
    </lineage>
</organism>
<dbReference type="InterPro" id="IPR016035">
    <property type="entry name" value="Acyl_Trfase/lysoPLipase"/>
</dbReference>
<dbReference type="InterPro" id="IPR009081">
    <property type="entry name" value="PP-bd_ACP"/>
</dbReference>
<dbReference type="Proteomes" id="UP000663090">
    <property type="component" value="Chromosome"/>
</dbReference>
<dbReference type="InterPro" id="IPR013968">
    <property type="entry name" value="PKS_KR"/>
</dbReference>
<dbReference type="EMBL" id="CP071091">
    <property type="protein sequence ID" value="QSQ16100.1"/>
    <property type="molecule type" value="Genomic_DNA"/>
</dbReference>
<proteinExistence type="predicted"/>
<dbReference type="PROSITE" id="PS00012">
    <property type="entry name" value="PHOSPHOPANTETHEINE"/>
    <property type="match status" value="1"/>
</dbReference>
<dbReference type="Gene3D" id="3.40.366.10">
    <property type="entry name" value="Malonyl-Coenzyme A Acyl Carrier Protein, domain 2"/>
    <property type="match status" value="2"/>
</dbReference>
<dbReference type="InterPro" id="IPR029058">
    <property type="entry name" value="AB_hydrolase_fold"/>
</dbReference>
<dbReference type="InterPro" id="IPR001227">
    <property type="entry name" value="Ac_transferase_dom_sf"/>
</dbReference>
<dbReference type="SUPFAM" id="SSF53901">
    <property type="entry name" value="Thiolase-like"/>
    <property type="match status" value="1"/>
</dbReference>
<dbReference type="InterPro" id="IPR036291">
    <property type="entry name" value="NAD(P)-bd_dom_sf"/>
</dbReference>
<dbReference type="Gene3D" id="3.40.47.10">
    <property type="match status" value="1"/>
</dbReference>
<dbReference type="PANTHER" id="PTHR43775">
    <property type="entry name" value="FATTY ACID SYNTHASE"/>
    <property type="match status" value="1"/>
</dbReference>
<keyword evidence="3" id="KW-0808">Transferase</keyword>
<dbReference type="InterPro" id="IPR036736">
    <property type="entry name" value="ACP-like_sf"/>
</dbReference>
<dbReference type="SUPFAM" id="SSF52151">
    <property type="entry name" value="FabD/lysophospholipase-like"/>
    <property type="match status" value="1"/>
</dbReference>
<dbReference type="InterPro" id="IPR057326">
    <property type="entry name" value="KR_dom"/>
</dbReference>
<dbReference type="InterPro" id="IPR014043">
    <property type="entry name" value="Acyl_transferase_dom"/>
</dbReference>
<dbReference type="Pfam" id="PF00109">
    <property type="entry name" value="ketoacyl-synt"/>
    <property type="match status" value="1"/>
</dbReference>
<dbReference type="Gene3D" id="3.30.70.3290">
    <property type="match status" value="2"/>
</dbReference>
<dbReference type="SMART" id="SM00827">
    <property type="entry name" value="PKS_AT"/>
    <property type="match status" value="1"/>
</dbReference>
<dbReference type="PANTHER" id="PTHR43775:SF51">
    <property type="entry name" value="INACTIVE PHENOLPHTHIOCEROL SYNTHESIS POLYKETIDE SYNTHASE TYPE I PKS1-RELATED"/>
    <property type="match status" value="1"/>
</dbReference>
<reference evidence="6 7" key="1">
    <citation type="submission" date="2021-02" db="EMBL/GenBank/DDBJ databases">
        <title>De Novo genome assembly of isolated myxobacteria.</title>
        <authorList>
            <person name="Stevens D.C."/>
        </authorList>
    </citation>
    <scope>NUCLEOTIDE SEQUENCE [LARGE SCALE GENOMIC DNA]</scope>
    <source>
        <strain evidence="6 7">SCHIC003</strain>
    </source>
</reference>
<keyword evidence="2" id="KW-0597">Phosphoprotein</keyword>
<evidence type="ECO:0000256" key="2">
    <source>
        <dbReference type="ARBA" id="ARBA00022553"/>
    </source>
</evidence>
<dbReference type="CDD" id="cd08953">
    <property type="entry name" value="KR_2_SDR_x"/>
    <property type="match status" value="1"/>
</dbReference>